<dbReference type="Pfam" id="PF03070">
    <property type="entry name" value="TENA_THI-4"/>
    <property type="match status" value="1"/>
</dbReference>
<dbReference type="Proteomes" id="UP000694845">
    <property type="component" value="Unplaced"/>
</dbReference>
<dbReference type="InterPro" id="IPR004305">
    <property type="entry name" value="Thiaminase-2/PQQC"/>
</dbReference>
<feature type="domain" description="Thiaminase-2/PQQC" evidence="1">
    <location>
        <begin position="14"/>
        <end position="135"/>
    </location>
</feature>
<reference evidence="3" key="1">
    <citation type="submission" date="2025-08" db="UniProtKB">
        <authorList>
            <consortium name="RefSeq"/>
        </authorList>
    </citation>
    <scope>IDENTIFICATION</scope>
</reference>
<dbReference type="GO" id="GO:0006772">
    <property type="term" value="P:thiamine metabolic process"/>
    <property type="evidence" value="ECO:0007669"/>
    <property type="project" value="UniProtKB-ARBA"/>
</dbReference>
<gene>
    <name evidence="3" type="primary">LOC110985611</name>
</gene>
<sequence length="139" mass="15954">MAAALQAQIKTSEKYNRELFEQWHIADPEAVSLTKAATEYINFGREVSEEMSPVYLLIAMLPCEKLWGWLANEIRSRIDATNIYSFWIEEHLISVSTLTNFIDDNAERYDVDLDTAVYVYQKALSLEVNFFQSATQGTS</sequence>
<evidence type="ECO:0000259" key="1">
    <source>
        <dbReference type="Pfam" id="PF03070"/>
    </source>
</evidence>
<dbReference type="OMA" id="WGWLANE"/>
<dbReference type="InterPro" id="IPR050967">
    <property type="entry name" value="Thiamine_Salvage_TenA"/>
</dbReference>
<dbReference type="GO" id="GO:0005829">
    <property type="term" value="C:cytosol"/>
    <property type="evidence" value="ECO:0007669"/>
    <property type="project" value="TreeGrafter"/>
</dbReference>
<dbReference type="RefSeq" id="XP_022102439.1">
    <property type="nucleotide sequence ID" value="XM_022246747.1"/>
</dbReference>
<dbReference type="SUPFAM" id="SSF48613">
    <property type="entry name" value="Heme oxygenase-like"/>
    <property type="match status" value="1"/>
</dbReference>
<dbReference type="KEGG" id="aplc:110985611"/>
<accession>A0A8B7Z9U2</accession>
<dbReference type="PANTHER" id="PTHR43198:SF2">
    <property type="entry name" value="SI:CH1073-67J19.1-RELATED"/>
    <property type="match status" value="1"/>
</dbReference>
<evidence type="ECO:0000313" key="3">
    <source>
        <dbReference type="RefSeq" id="XP_022102439.1"/>
    </source>
</evidence>
<protein>
    <submittedName>
        <fullName evidence="3">Uncharacterized protein LOC110985611</fullName>
    </submittedName>
</protein>
<name>A0A8B7Z9U2_ACAPL</name>
<evidence type="ECO:0000313" key="2">
    <source>
        <dbReference type="Proteomes" id="UP000694845"/>
    </source>
</evidence>
<proteinExistence type="predicted"/>
<organism evidence="2 3">
    <name type="scientific">Acanthaster planci</name>
    <name type="common">Crown-of-thorns starfish</name>
    <dbReference type="NCBI Taxonomy" id="133434"/>
    <lineage>
        <taxon>Eukaryota</taxon>
        <taxon>Metazoa</taxon>
        <taxon>Echinodermata</taxon>
        <taxon>Eleutherozoa</taxon>
        <taxon>Asterozoa</taxon>
        <taxon>Asteroidea</taxon>
        <taxon>Valvatacea</taxon>
        <taxon>Valvatida</taxon>
        <taxon>Acanthasteridae</taxon>
        <taxon>Acanthaster</taxon>
    </lineage>
</organism>
<keyword evidence="2" id="KW-1185">Reference proteome</keyword>
<dbReference type="OrthoDB" id="6062485at2759"/>
<dbReference type="PANTHER" id="PTHR43198">
    <property type="entry name" value="BIFUNCTIONAL TH2 PROTEIN"/>
    <property type="match status" value="1"/>
</dbReference>
<dbReference type="GeneID" id="110985611"/>
<dbReference type="InterPro" id="IPR016084">
    <property type="entry name" value="Haem_Oase-like_multi-hlx"/>
</dbReference>
<dbReference type="AlphaFoldDB" id="A0A8B7Z9U2"/>
<dbReference type="Gene3D" id="1.20.910.10">
    <property type="entry name" value="Heme oxygenase-like"/>
    <property type="match status" value="1"/>
</dbReference>